<dbReference type="RefSeq" id="WP_263530197.1">
    <property type="nucleotide sequence ID" value="NZ_JAOVZB010000003.1"/>
</dbReference>
<sequence length="84" mass="9258">MQNVNVVFFASLKERMGIASYEAQLNLPVTVEELKHKLSKELNNGGSLLESGIQSSIDFEFSRDTDVIPENVKEVAFFPPVTGG</sequence>
<dbReference type="EMBL" id="JAOVZB010000003">
    <property type="protein sequence ID" value="MCV2402816.1"/>
    <property type="molecule type" value="Genomic_DNA"/>
</dbReference>
<evidence type="ECO:0000313" key="2">
    <source>
        <dbReference type="Proteomes" id="UP001209713"/>
    </source>
</evidence>
<comment type="caution">
    <text evidence="1">The sequence shown here is derived from an EMBL/GenBank/DDBJ whole genome shotgun (WGS) entry which is preliminary data.</text>
</comment>
<reference evidence="1 2" key="1">
    <citation type="submission" date="2022-10" db="EMBL/GenBank/DDBJ databases">
        <title>Marinomonas transparenta sp. nov. and Marinomonas sargassi sp. nov., isolated from marine alga (Sargassum natans (L.) Gaillon).</title>
        <authorList>
            <person name="Wang Y."/>
        </authorList>
    </citation>
    <scope>NUCLEOTIDE SEQUENCE [LARGE SCALE GENOMIC DNA]</scope>
    <source>
        <strain evidence="1 2">C2222</strain>
    </source>
</reference>
<evidence type="ECO:0000313" key="1">
    <source>
        <dbReference type="EMBL" id="MCV2402816.1"/>
    </source>
</evidence>
<organism evidence="1 2">
    <name type="scientific">Marinomonas sargassi</name>
    <dbReference type="NCBI Taxonomy" id="2984494"/>
    <lineage>
        <taxon>Bacteria</taxon>
        <taxon>Pseudomonadati</taxon>
        <taxon>Pseudomonadota</taxon>
        <taxon>Gammaproteobacteria</taxon>
        <taxon>Oceanospirillales</taxon>
        <taxon>Oceanospirillaceae</taxon>
        <taxon>Marinomonas</taxon>
    </lineage>
</organism>
<dbReference type="Pfam" id="PF02597">
    <property type="entry name" value="ThiS"/>
    <property type="match status" value="1"/>
</dbReference>
<keyword evidence="2" id="KW-1185">Reference proteome</keyword>
<name>A0ABT2YSF8_9GAMM</name>
<dbReference type="InterPro" id="IPR012675">
    <property type="entry name" value="Beta-grasp_dom_sf"/>
</dbReference>
<dbReference type="SUPFAM" id="SSF54285">
    <property type="entry name" value="MoaD/ThiS"/>
    <property type="match status" value="1"/>
</dbReference>
<dbReference type="Proteomes" id="UP001209713">
    <property type="component" value="Unassembled WGS sequence"/>
</dbReference>
<protein>
    <submittedName>
        <fullName evidence="1">MoaD/ThiS family protein</fullName>
    </submittedName>
</protein>
<gene>
    <name evidence="1" type="ORF">OFY17_07950</name>
</gene>
<proteinExistence type="predicted"/>
<accession>A0ABT2YSF8</accession>
<dbReference type="InterPro" id="IPR003749">
    <property type="entry name" value="ThiS/MoaD-like"/>
</dbReference>
<dbReference type="InterPro" id="IPR016155">
    <property type="entry name" value="Mopterin_synth/thiamin_S_b"/>
</dbReference>
<dbReference type="Gene3D" id="3.10.20.30">
    <property type="match status" value="1"/>
</dbReference>